<name>A0A7W7T5B2_9PSEU</name>
<dbReference type="CDD" id="cd00093">
    <property type="entry name" value="HTH_XRE"/>
    <property type="match status" value="1"/>
</dbReference>
<organism evidence="3 4">
    <name type="scientific">Saccharothrix violaceirubra</name>
    <dbReference type="NCBI Taxonomy" id="413306"/>
    <lineage>
        <taxon>Bacteria</taxon>
        <taxon>Bacillati</taxon>
        <taxon>Actinomycetota</taxon>
        <taxon>Actinomycetes</taxon>
        <taxon>Pseudonocardiales</taxon>
        <taxon>Pseudonocardiaceae</taxon>
        <taxon>Saccharothrix</taxon>
    </lineage>
</organism>
<evidence type="ECO:0000256" key="1">
    <source>
        <dbReference type="SAM" id="MobiDB-lite"/>
    </source>
</evidence>
<evidence type="ECO:0000313" key="4">
    <source>
        <dbReference type="Proteomes" id="UP000542674"/>
    </source>
</evidence>
<dbReference type="Proteomes" id="UP000542674">
    <property type="component" value="Unassembled WGS sequence"/>
</dbReference>
<feature type="domain" description="HTH cro/C1-type" evidence="2">
    <location>
        <begin position="2"/>
        <end position="48"/>
    </location>
</feature>
<evidence type="ECO:0000259" key="2">
    <source>
        <dbReference type="PROSITE" id="PS50943"/>
    </source>
</evidence>
<comment type="caution">
    <text evidence="3">The sequence shown here is derived from an EMBL/GenBank/DDBJ whole genome shotgun (WGS) entry which is preliminary data.</text>
</comment>
<dbReference type="PROSITE" id="PS50943">
    <property type="entry name" value="HTH_CROC1"/>
    <property type="match status" value="1"/>
</dbReference>
<feature type="region of interest" description="Disordered" evidence="1">
    <location>
        <begin position="69"/>
        <end position="114"/>
    </location>
</feature>
<dbReference type="Gene3D" id="1.10.260.40">
    <property type="entry name" value="lambda repressor-like DNA-binding domains"/>
    <property type="match status" value="1"/>
</dbReference>
<dbReference type="EMBL" id="JACHJS010000001">
    <property type="protein sequence ID" value="MBB4966848.1"/>
    <property type="molecule type" value="Genomic_DNA"/>
</dbReference>
<protein>
    <submittedName>
        <fullName evidence="3">Transcriptional regulator with XRE-family HTH domain</fullName>
    </submittedName>
</protein>
<proteinExistence type="predicted"/>
<accession>A0A7W7T5B2</accession>
<gene>
    <name evidence="3" type="ORF">F4559_004207</name>
</gene>
<dbReference type="InterPro" id="IPR010982">
    <property type="entry name" value="Lambda_DNA-bd_dom_sf"/>
</dbReference>
<sequence length="458" mass="48805">MGFTQESLAEAVGVEFSTVGRWERGVLTPQPWRRPRLARVLKVSLEELDDLLDPDVAGVPVSNSLQVAEHQTAPGKPDNGRFGQSGTAPVPGNELQEADVGKSPSPVKSSEPNRRIFLKTSGITAIGATLSTPPAVLQALEIVTSQDADTLDIAADCLEELVCHYSEKLPVAPPSEVYGDLLAVRKFADSLLVRSDSSTRRRADVIASTGWISNLLAVATSYMGNHGSSLVWCLDAERHGHNSGNRDIAAWATFTRATMAYYQGRTNSSAELSGTGQRIASPGTVVFAKLASHEMRSVAMVGDVRRMQEAKKRATAAIEGLQASTTRSGVFSIALSEDPPYTATSLLLLQRFEEAALATERVIETAYGADAGDHGGLSSNHSRTLLILGLARAGIGDVDGAVAAGRQALDGSVVWPTLVLARKLDQALMRTHRSLPEVVEYHELCRSLADSVTVGGNE</sequence>
<evidence type="ECO:0000313" key="3">
    <source>
        <dbReference type="EMBL" id="MBB4966848.1"/>
    </source>
</evidence>
<keyword evidence="4" id="KW-1185">Reference proteome</keyword>
<dbReference type="Pfam" id="PF01381">
    <property type="entry name" value="HTH_3"/>
    <property type="match status" value="1"/>
</dbReference>
<dbReference type="SUPFAM" id="SSF47413">
    <property type="entry name" value="lambda repressor-like DNA-binding domains"/>
    <property type="match status" value="1"/>
</dbReference>
<dbReference type="InterPro" id="IPR001387">
    <property type="entry name" value="Cro/C1-type_HTH"/>
</dbReference>
<dbReference type="AlphaFoldDB" id="A0A7W7T5B2"/>
<reference evidence="3 4" key="1">
    <citation type="submission" date="2020-08" db="EMBL/GenBank/DDBJ databases">
        <title>Sequencing the genomes of 1000 actinobacteria strains.</title>
        <authorList>
            <person name="Klenk H.-P."/>
        </authorList>
    </citation>
    <scope>NUCLEOTIDE SEQUENCE [LARGE SCALE GENOMIC DNA]</scope>
    <source>
        <strain evidence="3 4">DSM 45084</strain>
    </source>
</reference>
<dbReference type="GO" id="GO:0003677">
    <property type="term" value="F:DNA binding"/>
    <property type="evidence" value="ECO:0007669"/>
    <property type="project" value="InterPro"/>
</dbReference>